<dbReference type="CDD" id="cd06422">
    <property type="entry name" value="NTP_transferase_like_1"/>
    <property type="match status" value="1"/>
</dbReference>
<evidence type="ECO:0000313" key="2">
    <source>
        <dbReference type="EMBL" id="NWK56218.1"/>
    </source>
</evidence>
<proteinExistence type="predicted"/>
<evidence type="ECO:0000259" key="1">
    <source>
        <dbReference type="Pfam" id="PF00483"/>
    </source>
</evidence>
<feature type="domain" description="Nucleotidyl transferase" evidence="1">
    <location>
        <begin position="27"/>
        <end position="251"/>
    </location>
</feature>
<dbReference type="Gene3D" id="2.160.10.10">
    <property type="entry name" value="Hexapeptide repeat proteins"/>
    <property type="match status" value="1"/>
</dbReference>
<dbReference type="InterPro" id="IPR005835">
    <property type="entry name" value="NTP_transferase_dom"/>
</dbReference>
<gene>
    <name evidence="2" type="ORF">HW115_11400</name>
</gene>
<reference evidence="2 3" key="1">
    <citation type="submission" date="2020-07" db="EMBL/GenBank/DDBJ databases">
        <title>Roseicoccus Jingziensis gen. nov., sp. nov., isolated from coastal seawater.</title>
        <authorList>
            <person name="Feng X."/>
        </authorList>
    </citation>
    <scope>NUCLEOTIDE SEQUENCE [LARGE SCALE GENOMIC DNA]</scope>
    <source>
        <strain evidence="2 3">N1E253</strain>
    </source>
</reference>
<accession>A0A851GEN4</accession>
<evidence type="ECO:0000313" key="3">
    <source>
        <dbReference type="Proteomes" id="UP000557872"/>
    </source>
</evidence>
<sequence length="311" mass="34121">MAKTTGLGSSTLDSEPRLRDSHPVINKAFILGAGLGTRLRPLTEVCPKPLVPIWHEPMANHALRHCQNAGIDHFAINTHHLPEKWHETYPEDSFNGSSLQFFHEPTLLDTGGGLRNITHFIGSDPILVYNGDILTDIDIRRLIRQHEQSNNLATLALRSSGDNCNVNISGEQVTDMRNLLATTPGTHQFTGIYCINPGILDLIPEGEVVSIVPAFIELIQRQQLGAVVLDEGDWCDIGTPEAYRAVHQKLRNTHPDPIHPEAIIHPDATIDSCIIGPGAKIGAHARLQNCIVWPGVHVPSERSASDSILCH</sequence>
<dbReference type="EMBL" id="JACBAZ010000004">
    <property type="protein sequence ID" value="NWK56218.1"/>
    <property type="molecule type" value="Genomic_DNA"/>
</dbReference>
<comment type="caution">
    <text evidence="2">The sequence shown here is derived from an EMBL/GenBank/DDBJ whole genome shotgun (WGS) entry which is preliminary data.</text>
</comment>
<dbReference type="PANTHER" id="PTHR22572">
    <property type="entry name" value="SUGAR-1-PHOSPHATE GUANYL TRANSFERASE"/>
    <property type="match status" value="1"/>
</dbReference>
<dbReference type="RefSeq" id="WP_178932989.1">
    <property type="nucleotide sequence ID" value="NZ_JACBAZ010000004.1"/>
</dbReference>
<protein>
    <submittedName>
        <fullName evidence="2">NTP transferase domain-containing protein</fullName>
    </submittedName>
</protein>
<keyword evidence="2" id="KW-0808">Transferase</keyword>
<dbReference type="Pfam" id="PF00483">
    <property type="entry name" value="NTP_transferase"/>
    <property type="match status" value="1"/>
</dbReference>
<dbReference type="GO" id="GO:0016740">
    <property type="term" value="F:transferase activity"/>
    <property type="evidence" value="ECO:0007669"/>
    <property type="project" value="UniProtKB-KW"/>
</dbReference>
<dbReference type="SUPFAM" id="SSF53448">
    <property type="entry name" value="Nucleotide-diphospho-sugar transferases"/>
    <property type="match status" value="1"/>
</dbReference>
<dbReference type="Gene3D" id="3.90.550.10">
    <property type="entry name" value="Spore Coat Polysaccharide Biosynthesis Protein SpsA, Chain A"/>
    <property type="match status" value="1"/>
</dbReference>
<dbReference type="InterPro" id="IPR050486">
    <property type="entry name" value="Mannose-1P_guanyltransferase"/>
</dbReference>
<organism evidence="2 3">
    <name type="scientific">Oceaniferula marina</name>
    <dbReference type="NCBI Taxonomy" id="2748318"/>
    <lineage>
        <taxon>Bacteria</taxon>
        <taxon>Pseudomonadati</taxon>
        <taxon>Verrucomicrobiota</taxon>
        <taxon>Verrucomicrobiia</taxon>
        <taxon>Verrucomicrobiales</taxon>
        <taxon>Verrucomicrobiaceae</taxon>
        <taxon>Oceaniferula</taxon>
    </lineage>
</organism>
<dbReference type="Proteomes" id="UP000557872">
    <property type="component" value="Unassembled WGS sequence"/>
</dbReference>
<keyword evidence="3" id="KW-1185">Reference proteome</keyword>
<name>A0A851GEN4_9BACT</name>
<dbReference type="InterPro" id="IPR029044">
    <property type="entry name" value="Nucleotide-diphossugar_trans"/>
</dbReference>
<dbReference type="AlphaFoldDB" id="A0A851GEN4"/>